<feature type="compositionally biased region" description="Low complexity" evidence="2">
    <location>
        <begin position="747"/>
        <end position="760"/>
    </location>
</feature>
<protein>
    <submittedName>
        <fullName evidence="3">Uncharacterized protein</fullName>
    </submittedName>
</protein>
<accession>A0A7J6VGY9</accession>
<reference evidence="3 4" key="1">
    <citation type="submission" date="2020-06" db="EMBL/GenBank/DDBJ databases">
        <title>Transcriptomic and genomic resources for Thalictrum thalictroides and T. hernandezii: Facilitating candidate gene discovery in an emerging model plant lineage.</title>
        <authorList>
            <person name="Arias T."/>
            <person name="Riano-Pachon D.M."/>
            <person name="Di Stilio V.S."/>
        </authorList>
    </citation>
    <scope>NUCLEOTIDE SEQUENCE [LARGE SCALE GENOMIC DNA]</scope>
    <source>
        <strain evidence="4">cv. WT478/WT964</strain>
        <tissue evidence="3">Leaves</tissue>
    </source>
</reference>
<feature type="coiled-coil region" evidence="1">
    <location>
        <begin position="810"/>
        <end position="907"/>
    </location>
</feature>
<sequence>MKADGFKGEFKSDMIEVTYPMLEIGFKLPLEREVAKLLAYYDVAAIQMPLSFWLLMARALKLEDTYGRRFGFSEVARLIKLVYKVHHFRLEFQDQDRRFGGFPTSNKVGKRNRYIIRGDWNRTEYQVRNVCRDYKYKIPVLPENQEAEDNLNFYFLRLGDIRVHDIRRHDTIVDKTFKWEKTTKLVRNQEREEEEEVPINVGGSGDLIDEGKSDDETLAVRKKQNSRKKKEVEKEVIATKRQRFEAYETSSESGGFSIPVIRNKELSGGDGGMVHVNEGVSAKNKFDENSDEWEKGEVESAVGNEQVGVAEVAAGGRTVSKTVCDTRYTQSSVKKFPKGNAAELPTGRGENGQHIDSSMQLRSTRKIDHKCAAEQGSVKQGEDVIPGSIGELRVGKNAKGIAAEQGEVNVSLAKSESAGKGIASDIAEGISKGTAAGQAAKAFAGRPVHNSEAVMAHRCAASQGNHGLNMGQFANEIAAGNLPGFQEKVSSIAAGQIAKAVAGRHGQGSCSSPRQLQFNKTVADRFLQNAKAVAAGHNDRAVATKSGKTSNDAAAGQGCVGLDERQDSMEAASGQRCEVAPVGYRQHDVEKMAKEDAAGEGIPGRFVELGVGEGKTAKEAAAGDGELGQYAKEPAAGDGQHGQYAIEGAGRFESEANFAEWMGNEQEAVNLIFAEDITAAEWPSSRPIGSKQPGAEKSAAAGLFGAANTAAELPGTPKTAEKMPRPVVAERAERVVSDGGSSFEQENTTTNDKTTTNKMKGVTDTTCGENDLRKSQSEHGSKNNNQNETSCMTFMQSLVPQVENVVKQAIAKHEKEINGFRKQVMSLEAENAHLKAKNEEIRKAGLDAAQWCKTTKPKYEKTLNDLRNVVKEIEALNDQMYKMKKEKEAMEAEMQSLEEERAMTRTRCFEWKAAHDKMKVMHERAVEVRAQTNREVIIIQGNLDKVTKELNTVRHNYAVLYNSCKNQGMKDLEKAPIPHSFGVKRIIDKSLPPPPPPM</sequence>
<keyword evidence="4" id="KW-1185">Reference proteome</keyword>
<dbReference type="AlphaFoldDB" id="A0A7J6VGY9"/>
<dbReference type="Proteomes" id="UP000554482">
    <property type="component" value="Unassembled WGS sequence"/>
</dbReference>
<evidence type="ECO:0000313" key="4">
    <source>
        <dbReference type="Proteomes" id="UP000554482"/>
    </source>
</evidence>
<dbReference type="EMBL" id="JABWDY010032200">
    <property type="protein sequence ID" value="KAF5184374.1"/>
    <property type="molecule type" value="Genomic_DNA"/>
</dbReference>
<feature type="compositionally biased region" description="Basic and acidic residues" evidence="2">
    <location>
        <begin position="770"/>
        <end position="781"/>
    </location>
</feature>
<feature type="region of interest" description="Disordered" evidence="2">
    <location>
        <begin position="189"/>
        <end position="211"/>
    </location>
</feature>
<name>A0A7J6VGY9_THATH</name>
<comment type="caution">
    <text evidence="3">The sequence shown here is derived from an EMBL/GenBank/DDBJ whole genome shotgun (WGS) entry which is preliminary data.</text>
</comment>
<organism evidence="3 4">
    <name type="scientific">Thalictrum thalictroides</name>
    <name type="common">Rue-anemone</name>
    <name type="synonym">Anemone thalictroides</name>
    <dbReference type="NCBI Taxonomy" id="46969"/>
    <lineage>
        <taxon>Eukaryota</taxon>
        <taxon>Viridiplantae</taxon>
        <taxon>Streptophyta</taxon>
        <taxon>Embryophyta</taxon>
        <taxon>Tracheophyta</taxon>
        <taxon>Spermatophyta</taxon>
        <taxon>Magnoliopsida</taxon>
        <taxon>Ranunculales</taxon>
        <taxon>Ranunculaceae</taxon>
        <taxon>Thalictroideae</taxon>
        <taxon>Thalictrum</taxon>
    </lineage>
</organism>
<evidence type="ECO:0000313" key="3">
    <source>
        <dbReference type="EMBL" id="KAF5184374.1"/>
    </source>
</evidence>
<feature type="region of interest" description="Disordered" evidence="2">
    <location>
        <begin position="732"/>
        <end position="788"/>
    </location>
</feature>
<keyword evidence="1" id="KW-0175">Coiled coil</keyword>
<evidence type="ECO:0000256" key="1">
    <source>
        <dbReference type="SAM" id="Coils"/>
    </source>
</evidence>
<evidence type="ECO:0000256" key="2">
    <source>
        <dbReference type="SAM" id="MobiDB-lite"/>
    </source>
</evidence>
<dbReference type="Gene3D" id="1.20.5.1160">
    <property type="entry name" value="Vasodilator-stimulated phosphoprotein"/>
    <property type="match status" value="1"/>
</dbReference>
<proteinExistence type="predicted"/>
<gene>
    <name evidence="3" type="ORF">FRX31_026043</name>
</gene>